<organism evidence="1 2">
    <name type="scientific">Halapricum desulfuricans</name>
    <dbReference type="NCBI Taxonomy" id="2841257"/>
    <lineage>
        <taxon>Archaea</taxon>
        <taxon>Methanobacteriati</taxon>
        <taxon>Methanobacteriota</taxon>
        <taxon>Stenosarchaea group</taxon>
        <taxon>Halobacteria</taxon>
        <taxon>Halobacteriales</taxon>
        <taxon>Haloarculaceae</taxon>
        <taxon>Halapricum</taxon>
    </lineage>
</organism>
<reference evidence="1 2" key="1">
    <citation type="submission" date="2020-11" db="EMBL/GenBank/DDBJ databases">
        <title>Carbohydrate-dependent, anaerobic sulfur respiration: A novel catabolism in halophilic archaea.</title>
        <authorList>
            <person name="Sorokin D.Y."/>
            <person name="Messina E."/>
            <person name="Smedile F."/>
            <person name="La Cono V."/>
            <person name="Hallsworth J.E."/>
            <person name="Yakimov M.M."/>
        </authorList>
    </citation>
    <scope>NUCLEOTIDE SEQUENCE [LARGE SCALE GENOMIC DNA]</scope>
    <source>
        <strain evidence="1 2">HSR-Est</strain>
    </source>
</reference>
<dbReference type="Proteomes" id="UP000663292">
    <property type="component" value="Chromosome"/>
</dbReference>
<dbReference type="RefSeq" id="WP_229121399.1">
    <property type="nucleotide sequence ID" value="NZ_CP064791.1"/>
</dbReference>
<accession>A0A897NV67</accession>
<proteinExistence type="predicted"/>
<dbReference type="AlphaFoldDB" id="A0A897NV67"/>
<evidence type="ECO:0000313" key="1">
    <source>
        <dbReference type="EMBL" id="QSG16131.1"/>
    </source>
</evidence>
<evidence type="ECO:0000313" key="2">
    <source>
        <dbReference type="Proteomes" id="UP000663292"/>
    </source>
</evidence>
<dbReference type="GeneID" id="68859252"/>
<keyword evidence="2" id="KW-1185">Reference proteome</keyword>
<protein>
    <submittedName>
        <fullName evidence="1">Putative membrane protein related to bactofilin</fullName>
    </submittedName>
</protein>
<dbReference type="EMBL" id="CP064791">
    <property type="protein sequence ID" value="QSG16131.1"/>
    <property type="molecule type" value="Genomic_DNA"/>
</dbReference>
<name>A0A897NV67_9EURY</name>
<sequence>MQRQRAISGSAVLLVAIAVVAGTFSGVAAAETRSGGTVVVEEGETVDGLSTFSGTVIVRGTIDGNLDGAAGSVVIEESGVVTGDATLGGDSIRLAATANVGGEDVNPRNHPTK</sequence>
<gene>
    <name evidence="1" type="ORF">HSEST_2621</name>
</gene>